<dbReference type="EMBL" id="BJHV01000001">
    <property type="protein sequence ID" value="GDY48065.1"/>
    <property type="molecule type" value="Genomic_DNA"/>
</dbReference>
<dbReference type="InterPro" id="IPR020806">
    <property type="entry name" value="PKS_PP-bd"/>
</dbReference>
<dbReference type="Pfam" id="PF08659">
    <property type="entry name" value="KR"/>
    <property type="match status" value="1"/>
</dbReference>
<dbReference type="GO" id="GO:0031177">
    <property type="term" value="F:phosphopantetheine binding"/>
    <property type="evidence" value="ECO:0007669"/>
    <property type="project" value="InterPro"/>
</dbReference>
<dbReference type="SMART" id="SM00823">
    <property type="entry name" value="PKS_PP"/>
    <property type="match status" value="1"/>
</dbReference>
<dbReference type="PROSITE" id="PS00012">
    <property type="entry name" value="PHOSPHOPANTETHEINE"/>
    <property type="match status" value="1"/>
</dbReference>
<dbReference type="SUPFAM" id="SSF47336">
    <property type="entry name" value="ACP-like"/>
    <property type="match status" value="1"/>
</dbReference>
<dbReference type="GO" id="GO:0004312">
    <property type="term" value="F:fatty acid synthase activity"/>
    <property type="evidence" value="ECO:0007669"/>
    <property type="project" value="TreeGrafter"/>
</dbReference>
<dbReference type="Gene3D" id="3.40.50.720">
    <property type="entry name" value="NAD(P)-binding Rossmann-like Domain"/>
    <property type="match status" value="1"/>
</dbReference>
<organism evidence="7 8">
    <name type="scientific">Streptomyces antimycoticus</name>
    <dbReference type="NCBI Taxonomy" id="68175"/>
    <lineage>
        <taxon>Bacteria</taxon>
        <taxon>Bacillati</taxon>
        <taxon>Actinomycetota</taxon>
        <taxon>Actinomycetes</taxon>
        <taxon>Kitasatosporales</taxon>
        <taxon>Streptomycetaceae</taxon>
        <taxon>Streptomyces</taxon>
        <taxon>Streptomyces violaceusniger group</taxon>
    </lineage>
</organism>
<feature type="region of interest" description="Disordered" evidence="5">
    <location>
        <begin position="432"/>
        <end position="451"/>
    </location>
</feature>
<dbReference type="Proteomes" id="UP000299290">
    <property type="component" value="Unassembled WGS sequence"/>
</dbReference>
<dbReference type="InterPro" id="IPR006162">
    <property type="entry name" value="Ppantetheine_attach_site"/>
</dbReference>
<dbReference type="GO" id="GO:0006633">
    <property type="term" value="P:fatty acid biosynthetic process"/>
    <property type="evidence" value="ECO:0007669"/>
    <property type="project" value="TreeGrafter"/>
</dbReference>
<reference evidence="7 8" key="1">
    <citation type="journal article" date="2020" name="Int. J. Syst. Evol. Microbiol.">
        <title>Reclassification of Streptomyces castelarensis and Streptomyces sporoclivatus as later heterotypic synonyms of Streptomyces antimycoticus.</title>
        <authorList>
            <person name="Komaki H."/>
            <person name="Tamura T."/>
        </authorList>
    </citation>
    <scope>NUCLEOTIDE SEQUENCE [LARGE SCALE GENOMIC DNA]</scope>
    <source>
        <strain evidence="7 8">NBRC 12839</strain>
    </source>
</reference>
<dbReference type="SMART" id="SM00822">
    <property type="entry name" value="PKS_KR"/>
    <property type="match status" value="1"/>
</dbReference>
<evidence type="ECO:0000256" key="1">
    <source>
        <dbReference type="ARBA" id="ARBA00022450"/>
    </source>
</evidence>
<proteinExistence type="predicted"/>
<dbReference type="AlphaFoldDB" id="A0A4D4KGH8"/>
<evidence type="ECO:0000313" key="8">
    <source>
        <dbReference type="Proteomes" id="UP000299290"/>
    </source>
</evidence>
<accession>A0A4D4KGH8</accession>
<dbReference type="CDD" id="cd08956">
    <property type="entry name" value="KR_3_FAS_SDR_x"/>
    <property type="match status" value="1"/>
</dbReference>
<evidence type="ECO:0000259" key="6">
    <source>
        <dbReference type="PROSITE" id="PS50075"/>
    </source>
</evidence>
<dbReference type="FunFam" id="1.10.1200.10:FF:000007">
    <property type="entry name" value="Probable polyketide synthase pks17"/>
    <property type="match status" value="1"/>
</dbReference>
<dbReference type="SMART" id="SM01294">
    <property type="entry name" value="PKS_PP_betabranch"/>
    <property type="match status" value="1"/>
</dbReference>
<keyword evidence="4" id="KW-0511">Multifunctional enzyme</keyword>
<evidence type="ECO:0000256" key="3">
    <source>
        <dbReference type="ARBA" id="ARBA00022679"/>
    </source>
</evidence>
<keyword evidence="3" id="KW-0808">Transferase</keyword>
<dbReference type="Gene3D" id="1.10.1200.10">
    <property type="entry name" value="ACP-like"/>
    <property type="match status" value="1"/>
</dbReference>
<evidence type="ECO:0000256" key="2">
    <source>
        <dbReference type="ARBA" id="ARBA00022553"/>
    </source>
</evidence>
<keyword evidence="8" id="KW-1185">Reference proteome</keyword>
<keyword evidence="1" id="KW-0596">Phosphopantetheine</keyword>
<dbReference type="InterPro" id="IPR036736">
    <property type="entry name" value="ACP-like_sf"/>
</dbReference>
<evidence type="ECO:0000256" key="4">
    <source>
        <dbReference type="ARBA" id="ARBA00023268"/>
    </source>
</evidence>
<dbReference type="InterPro" id="IPR057326">
    <property type="entry name" value="KR_dom"/>
</dbReference>
<dbReference type="PANTHER" id="PTHR43775:SF51">
    <property type="entry name" value="INACTIVE PHENOLPHTHIOCEROL SYNTHESIS POLYKETIDE SYNTHASE TYPE I PKS1-RELATED"/>
    <property type="match status" value="1"/>
</dbReference>
<evidence type="ECO:0000256" key="5">
    <source>
        <dbReference type="SAM" id="MobiDB-lite"/>
    </source>
</evidence>
<dbReference type="InterPro" id="IPR009081">
    <property type="entry name" value="PP-bd_ACP"/>
</dbReference>
<dbReference type="InterPro" id="IPR013968">
    <property type="entry name" value="PKS_KR"/>
</dbReference>
<dbReference type="InterPro" id="IPR050091">
    <property type="entry name" value="PKS_NRPS_Biosynth_Enz"/>
</dbReference>
<dbReference type="InterPro" id="IPR036291">
    <property type="entry name" value="NAD(P)-bd_dom_sf"/>
</dbReference>
<dbReference type="PANTHER" id="PTHR43775">
    <property type="entry name" value="FATTY ACID SYNTHASE"/>
    <property type="match status" value="1"/>
</dbReference>
<evidence type="ECO:0000313" key="7">
    <source>
        <dbReference type="EMBL" id="GDY48065.1"/>
    </source>
</evidence>
<gene>
    <name evidence="7" type="ORF">SANT12839_089470</name>
</gene>
<protein>
    <recommendedName>
        <fullName evidence="6">Carrier domain-containing protein</fullName>
    </recommendedName>
</protein>
<comment type="caution">
    <text evidence="7">The sequence shown here is derived from an EMBL/GenBank/DDBJ whole genome shotgun (WGS) entry which is preliminary data.</text>
</comment>
<dbReference type="GO" id="GO:0017000">
    <property type="term" value="P:antibiotic biosynthetic process"/>
    <property type="evidence" value="ECO:0007669"/>
    <property type="project" value="UniProtKB-ARBA"/>
</dbReference>
<sequence>MSQARHVGKLVLSVPAALDPEGTVLITGAGGVLGGLVARHLVAEHGIRRLLLVSRRGRAAESMAALETELTAMGASVDVAACDVADRDALADLLAGLPDDGHGLTGVVHAAGLLDDGTVTSLTPERLDAVLRAKVDGAWHLHELTRRFDVAMFALFSSAAGVLGSAGQANYAAANTFLDGLAQRRRAMGLPGVSLAWGMWAERSGMTGHLAEADLSRMTRGGLVPFSSEEGLRLFDTAGRLAEGLVVPARLDLGHVAATADTIPVPPLLNGLVRRPVVSRRASAQDESGAQEAPLARRLAGLGQGERRRTLLRLVQEHAATVLGHGSASAVDTDRGFLELGFDSLTAVELRNRLNAATGLRLPATLIFDYPTPAALAAQLNAEIAPVAADDPSDVAAELDRLEAALLGTGAAADEDTRAMVAGRLKRLLSHWDGGRGGPAPDGPATDSGDAQDVAEHLETAEADELFAFIDQEFGTS</sequence>
<name>A0A4D4KGH8_9ACTN</name>
<dbReference type="PROSITE" id="PS50075">
    <property type="entry name" value="CARRIER"/>
    <property type="match status" value="1"/>
</dbReference>
<feature type="domain" description="Carrier" evidence="6">
    <location>
        <begin position="309"/>
        <end position="384"/>
    </location>
</feature>
<dbReference type="Pfam" id="PF00550">
    <property type="entry name" value="PP-binding"/>
    <property type="match status" value="1"/>
</dbReference>
<keyword evidence="2" id="KW-0597">Phosphoprotein</keyword>
<dbReference type="SUPFAM" id="SSF51735">
    <property type="entry name" value="NAD(P)-binding Rossmann-fold domains"/>
    <property type="match status" value="1"/>
</dbReference>